<dbReference type="AlphaFoldDB" id="A0A9D1GHB3"/>
<proteinExistence type="predicted"/>
<reference evidence="1" key="2">
    <citation type="journal article" date="2021" name="PeerJ">
        <title>Extensive microbial diversity within the chicken gut microbiome revealed by metagenomics and culture.</title>
        <authorList>
            <person name="Gilroy R."/>
            <person name="Ravi A."/>
            <person name="Getino M."/>
            <person name="Pursley I."/>
            <person name="Horton D.L."/>
            <person name="Alikhan N.F."/>
            <person name="Baker D."/>
            <person name="Gharbi K."/>
            <person name="Hall N."/>
            <person name="Watson M."/>
            <person name="Adriaenssens E.M."/>
            <person name="Foster-Nyarko E."/>
            <person name="Jarju S."/>
            <person name="Secka A."/>
            <person name="Antonio M."/>
            <person name="Oren A."/>
            <person name="Chaudhuri R.R."/>
            <person name="La Ragione R."/>
            <person name="Hildebrand F."/>
            <person name="Pallen M.J."/>
        </authorList>
    </citation>
    <scope>NUCLEOTIDE SEQUENCE</scope>
    <source>
        <strain evidence="1">21143</strain>
    </source>
</reference>
<reference evidence="1" key="1">
    <citation type="submission" date="2020-10" db="EMBL/GenBank/DDBJ databases">
        <authorList>
            <person name="Gilroy R."/>
        </authorList>
    </citation>
    <scope>NUCLEOTIDE SEQUENCE</scope>
    <source>
        <strain evidence="1">21143</strain>
    </source>
</reference>
<sequence>MTEKTEKLFLCVFAVIGKKWWRAVAGCMALLLFFPVDGIAQDMAVKTNAIGWATVSPNLAFEYRVARKWTLDLSLSYNPFTFGDNKKWRHVAVQPEARYWLCAPFGGHFVGAHLLYMHYNAGNVHMPFGLWKQLRDYRFQGNLYGGGLVYGYHHIINRRWSIEGVIGLGFAHTCSKYYRCRHCGRYQGIQKKNIFMPTKLSLSVVYVID</sequence>
<name>A0A9D1GHB3_9BACT</name>
<accession>A0A9D1GHB3</accession>
<protein>
    <submittedName>
        <fullName evidence="1">DUF3575 domain-containing protein</fullName>
    </submittedName>
</protein>
<comment type="caution">
    <text evidence="1">The sequence shown here is derived from an EMBL/GenBank/DDBJ whole genome shotgun (WGS) entry which is preliminary data.</text>
</comment>
<dbReference type="EMBL" id="DVKT01000071">
    <property type="protein sequence ID" value="HIT40274.1"/>
    <property type="molecule type" value="Genomic_DNA"/>
</dbReference>
<organism evidence="1 2">
    <name type="scientific">Candidatus Caccoplasma intestinavium</name>
    <dbReference type="NCBI Taxonomy" id="2840716"/>
    <lineage>
        <taxon>Bacteria</taxon>
        <taxon>Pseudomonadati</taxon>
        <taxon>Bacteroidota</taxon>
        <taxon>Bacteroidia</taxon>
        <taxon>Bacteroidales</taxon>
        <taxon>Bacteroidaceae</taxon>
        <taxon>Bacteroidaceae incertae sedis</taxon>
        <taxon>Candidatus Caccoplasma</taxon>
    </lineage>
</organism>
<dbReference type="Pfam" id="PF12099">
    <property type="entry name" value="DUF3575"/>
    <property type="match status" value="1"/>
</dbReference>
<dbReference type="InterPro" id="IPR021958">
    <property type="entry name" value="DUF3575"/>
</dbReference>
<evidence type="ECO:0000313" key="1">
    <source>
        <dbReference type="EMBL" id="HIT40274.1"/>
    </source>
</evidence>
<gene>
    <name evidence="1" type="ORF">IAD06_09620</name>
</gene>
<evidence type="ECO:0000313" key="2">
    <source>
        <dbReference type="Proteomes" id="UP000886722"/>
    </source>
</evidence>
<dbReference type="Proteomes" id="UP000886722">
    <property type="component" value="Unassembled WGS sequence"/>
</dbReference>